<evidence type="ECO:0008006" key="3">
    <source>
        <dbReference type="Google" id="ProtNLM"/>
    </source>
</evidence>
<evidence type="ECO:0000313" key="1">
    <source>
        <dbReference type="EMBL" id="OPJ55707.1"/>
    </source>
</evidence>
<evidence type="ECO:0000313" key="2">
    <source>
        <dbReference type="Proteomes" id="UP000190080"/>
    </source>
</evidence>
<dbReference type="InterPro" id="IPR025591">
    <property type="entry name" value="RloB"/>
</dbReference>
<accession>A0A1V4I837</accession>
<proteinExistence type="predicted"/>
<dbReference type="EMBL" id="MZGV01000107">
    <property type="protein sequence ID" value="OPJ55707.1"/>
    <property type="molecule type" value="Genomic_DNA"/>
</dbReference>
<sequence>MELFQYLIMMKYWEVIVLGRTILSGKRNKNTIPVNLGRILIFCEGATEKYYLEYFADIIRKNKFNDIKVEIESANGNASRVFHFAEAFLEDENNNRKYHNYKKYLVFDCDAPPNIQKIILQMLSSNDKLELLISNYLFEVWLLMHFEDVETKMTKKEIYNRLSDHLKETYGKASQGIIREIIQNGSVEDAINNAEKLVNKYKVSGKDIKSNIGEMNPFSNMHFLIEQIMSVIS</sequence>
<dbReference type="Proteomes" id="UP000190080">
    <property type="component" value="Unassembled WGS sequence"/>
</dbReference>
<dbReference type="STRING" id="1450648.CLORY_43780"/>
<comment type="caution">
    <text evidence="1">The sequence shown here is derived from an EMBL/GenBank/DDBJ whole genome shotgun (WGS) entry which is preliminary data.</text>
</comment>
<keyword evidence="2" id="KW-1185">Reference proteome</keyword>
<organism evidence="1 2">
    <name type="scientific">Clostridium oryzae</name>
    <dbReference type="NCBI Taxonomy" id="1450648"/>
    <lineage>
        <taxon>Bacteria</taxon>
        <taxon>Bacillati</taxon>
        <taxon>Bacillota</taxon>
        <taxon>Clostridia</taxon>
        <taxon>Eubacteriales</taxon>
        <taxon>Clostridiaceae</taxon>
        <taxon>Clostridium</taxon>
    </lineage>
</organism>
<dbReference type="AlphaFoldDB" id="A0A1V4I837"/>
<reference evidence="1 2" key="1">
    <citation type="submission" date="2017-03" db="EMBL/GenBank/DDBJ databases">
        <title>Genome sequence of Clostridium oryzae DSM 28571.</title>
        <authorList>
            <person name="Poehlein A."/>
            <person name="Daniel R."/>
        </authorList>
    </citation>
    <scope>NUCLEOTIDE SEQUENCE [LARGE SCALE GENOMIC DNA]</scope>
    <source>
        <strain evidence="1 2">DSM 28571</strain>
    </source>
</reference>
<protein>
    <recommendedName>
        <fullName evidence="3">RloB-like protein</fullName>
    </recommendedName>
</protein>
<gene>
    <name evidence="1" type="ORF">CLORY_43780</name>
</gene>
<dbReference type="Pfam" id="PF13707">
    <property type="entry name" value="RloB"/>
    <property type="match status" value="1"/>
</dbReference>
<name>A0A1V4I837_9CLOT</name>